<dbReference type="EMBL" id="CADCTR010000374">
    <property type="protein sequence ID" value="CAA9236260.1"/>
    <property type="molecule type" value="Genomic_DNA"/>
</dbReference>
<dbReference type="AlphaFoldDB" id="A0A6J4HWW3"/>
<sequence length="46" mass="5066">MSYWNARLRALPSGVLVLLQVPYTPQVDPIPPTVVDEQDEGTASLQ</sequence>
<evidence type="ECO:0000313" key="1">
    <source>
        <dbReference type="EMBL" id="CAA9236260.1"/>
    </source>
</evidence>
<gene>
    <name evidence="1" type="ORF">AVDCRST_MAG93-1116</name>
</gene>
<reference evidence="1" key="1">
    <citation type="submission" date="2020-02" db="EMBL/GenBank/DDBJ databases">
        <authorList>
            <person name="Meier V. D."/>
        </authorList>
    </citation>
    <scope>NUCLEOTIDE SEQUENCE</scope>
    <source>
        <strain evidence="1">AVDCRST_MAG93</strain>
    </source>
</reference>
<name>A0A6J4HWW3_9CHLR</name>
<organism evidence="1">
    <name type="scientific">uncultured Chloroflexia bacterium</name>
    <dbReference type="NCBI Taxonomy" id="1672391"/>
    <lineage>
        <taxon>Bacteria</taxon>
        <taxon>Bacillati</taxon>
        <taxon>Chloroflexota</taxon>
        <taxon>Chloroflexia</taxon>
        <taxon>environmental samples</taxon>
    </lineage>
</organism>
<proteinExistence type="predicted"/>
<accession>A0A6J4HWW3</accession>
<protein>
    <submittedName>
        <fullName evidence="1">Uncharacterized protein</fullName>
    </submittedName>
</protein>